<protein>
    <recommendedName>
        <fullName evidence="5">Gamma-tubulin complex component</fullName>
    </recommendedName>
</protein>
<proteinExistence type="inferred from homology"/>
<keyword evidence="3 5" id="KW-0493">Microtubule</keyword>
<evidence type="ECO:0000259" key="6">
    <source>
        <dbReference type="Pfam" id="PF17681"/>
    </source>
</evidence>
<keyword evidence="2 5" id="KW-0963">Cytoplasm</keyword>
<dbReference type="GO" id="GO:0007020">
    <property type="term" value="P:microtubule nucleation"/>
    <property type="evidence" value="ECO:0007669"/>
    <property type="project" value="InterPro"/>
</dbReference>
<reference evidence="7" key="1">
    <citation type="submission" date="2021-01" db="UniProtKB">
        <authorList>
            <consortium name="EnsemblMetazoa"/>
        </authorList>
    </citation>
    <scope>IDENTIFICATION</scope>
</reference>
<dbReference type="GO" id="GO:0031122">
    <property type="term" value="P:cytoplasmic microtubule organization"/>
    <property type="evidence" value="ECO:0007669"/>
    <property type="project" value="TreeGrafter"/>
</dbReference>
<dbReference type="GO" id="GO:0000930">
    <property type="term" value="C:gamma-tubulin complex"/>
    <property type="evidence" value="ECO:0007669"/>
    <property type="project" value="TreeGrafter"/>
</dbReference>
<evidence type="ECO:0000256" key="2">
    <source>
        <dbReference type="ARBA" id="ARBA00022490"/>
    </source>
</evidence>
<dbReference type="GO" id="GO:0000922">
    <property type="term" value="C:spindle pole"/>
    <property type="evidence" value="ECO:0007669"/>
    <property type="project" value="InterPro"/>
</dbReference>
<dbReference type="GO" id="GO:0005874">
    <property type="term" value="C:microtubule"/>
    <property type="evidence" value="ECO:0007669"/>
    <property type="project" value="UniProtKB-KW"/>
</dbReference>
<dbReference type="EnsemblMetazoa" id="CLYHEMT026410.1">
    <property type="protein sequence ID" value="CLYHEMP026410.1"/>
    <property type="gene ID" value="CLYHEMG026410"/>
</dbReference>
<dbReference type="AlphaFoldDB" id="A0A7M5XNH2"/>
<evidence type="ECO:0000256" key="5">
    <source>
        <dbReference type="RuleBase" id="RU363050"/>
    </source>
</evidence>
<dbReference type="InterPro" id="IPR041470">
    <property type="entry name" value="GCP_N"/>
</dbReference>
<dbReference type="GO" id="GO:0051321">
    <property type="term" value="P:meiotic cell cycle"/>
    <property type="evidence" value="ECO:0007669"/>
    <property type="project" value="TreeGrafter"/>
</dbReference>
<evidence type="ECO:0000313" key="7">
    <source>
        <dbReference type="EnsemblMetazoa" id="CLYHEMP026410.1"/>
    </source>
</evidence>
<evidence type="ECO:0000256" key="1">
    <source>
        <dbReference type="ARBA" id="ARBA00004267"/>
    </source>
</evidence>
<evidence type="ECO:0000313" key="8">
    <source>
        <dbReference type="Proteomes" id="UP000594262"/>
    </source>
</evidence>
<dbReference type="PANTHER" id="PTHR19302">
    <property type="entry name" value="GAMMA TUBULIN COMPLEX PROTEIN"/>
    <property type="match status" value="1"/>
</dbReference>
<keyword evidence="4 5" id="KW-0206">Cytoskeleton</keyword>
<sequence>MYHELLIALSGLPGAIFKADKYGGLEVTKNLPFLHPSEAELLDKLCSLGGHYRSLLKFIETYSVDLSPIDHLLKNDNRNPLEGQYLHAFCAGLTSVLKPYQDSLVQIERRVMKDPYTSLSHIHRGLEEYFFIFPVLSGLVETMDTNKLHGCQVLELLYNESNTGNPTVRKAILKILHACHGVLFKQLSAWMIYGILMDEYDEFFISMKSTEGGKRKRYPSF</sequence>
<dbReference type="GO" id="GO:0000278">
    <property type="term" value="P:mitotic cell cycle"/>
    <property type="evidence" value="ECO:0007669"/>
    <property type="project" value="TreeGrafter"/>
</dbReference>
<dbReference type="Pfam" id="PF17681">
    <property type="entry name" value="GCP_N_terminal"/>
    <property type="match status" value="1"/>
</dbReference>
<evidence type="ECO:0000256" key="3">
    <source>
        <dbReference type="ARBA" id="ARBA00022701"/>
    </source>
</evidence>
<dbReference type="Proteomes" id="UP000594262">
    <property type="component" value="Unplaced"/>
</dbReference>
<dbReference type="GO" id="GO:0043015">
    <property type="term" value="F:gamma-tubulin binding"/>
    <property type="evidence" value="ECO:0007669"/>
    <property type="project" value="InterPro"/>
</dbReference>
<dbReference type="GO" id="GO:0051011">
    <property type="term" value="F:microtubule minus-end binding"/>
    <property type="evidence" value="ECO:0007669"/>
    <property type="project" value="TreeGrafter"/>
</dbReference>
<evidence type="ECO:0000256" key="4">
    <source>
        <dbReference type="ARBA" id="ARBA00023212"/>
    </source>
</evidence>
<accession>A0A7M5XNH2</accession>
<dbReference type="OrthoDB" id="78652at2759"/>
<dbReference type="GO" id="GO:0051225">
    <property type="term" value="P:spindle assembly"/>
    <property type="evidence" value="ECO:0007669"/>
    <property type="project" value="TreeGrafter"/>
</dbReference>
<comment type="similarity">
    <text evidence="5">Belongs to the TUBGCP family.</text>
</comment>
<name>A0A7M5XNH2_9CNID</name>
<comment type="subcellular location">
    <subcellularLocation>
        <location evidence="1 5">Cytoplasm</location>
        <location evidence="1 5">Cytoskeleton</location>
        <location evidence="1 5">Microtubule organizing center</location>
    </subcellularLocation>
</comment>
<feature type="domain" description="Gamma tubulin complex component protein N-terminal" evidence="6">
    <location>
        <begin position="3"/>
        <end position="212"/>
    </location>
</feature>
<dbReference type="InterPro" id="IPR007259">
    <property type="entry name" value="GCP"/>
</dbReference>
<keyword evidence="8" id="KW-1185">Reference proteome</keyword>
<dbReference type="PANTHER" id="PTHR19302:SF27">
    <property type="entry name" value="GAMMA-TUBULIN COMPLEX COMPONENT 4"/>
    <property type="match status" value="1"/>
</dbReference>
<organism evidence="7 8">
    <name type="scientific">Clytia hemisphaerica</name>
    <dbReference type="NCBI Taxonomy" id="252671"/>
    <lineage>
        <taxon>Eukaryota</taxon>
        <taxon>Metazoa</taxon>
        <taxon>Cnidaria</taxon>
        <taxon>Hydrozoa</taxon>
        <taxon>Hydroidolina</taxon>
        <taxon>Leptothecata</taxon>
        <taxon>Obeliida</taxon>
        <taxon>Clytiidae</taxon>
        <taxon>Clytia</taxon>
    </lineage>
</organism>